<dbReference type="SUPFAM" id="SSF53300">
    <property type="entry name" value="vWA-like"/>
    <property type="match status" value="1"/>
</dbReference>
<dbReference type="Proteomes" id="UP000054018">
    <property type="component" value="Unassembled WGS sequence"/>
</dbReference>
<proteinExistence type="predicted"/>
<dbReference type="HOGENOM" id="CLU_016819_0_0_1"/>
<dbReference type="Gene3D" id="3.40.50.410">
    <property type="entry name" value="von Willebrand factor, type A domain"/>
    <property type="match status" value="1"/>
</dbReference>
<feature type="domain" description="VWFA" evidence="1">
    <location>
        <begin position="361"/>
        <end position="552"/>
    </location>
</feature>
<dbReference type="InterPro" id="IPR002035">
    <property type="entry name" value="VWF_A"/>
</dbReference>
<dbReference type="PROSITE" id="PS50234">
    <property type="entry name" value="VWFA"/>
    <property type="match status" value="1"/>
</dbReference>
<protein>
    <recommendedName>
        <fullName evidence="1">VWFA domain-containing protein</fullName>
    </recommendedName>
</protein>
<dbReference type="SUPFAM" id="SSF50370">
    <property type="entry name" value="Ricin B-like lectins"/>
    <property type="match status" value="1"/>
</dbReference>
<evidence type="ECO:0000313" key="2">
    <source>
        <dbReference type="EMBL" id="KIK14314.1"/>
    </source>
</evidence>
<dbReference type="Gene3D" id="2.80.10.50">
    <property type="match status" value="1"/>
</dbReference>
<dbReference type="PANTHER" id="PTHR34706:SF1">
    <property type="entry name" value="VWFA DOMAIN-CONTAINING PROTEIN"/>
    <property type="match status" value="1"/>
</dbReference>
<keyword evidence="3" id="KW-1185">Reference proteome</keyword>
<gene>
    <name evidence="2" type="ORF">PISMIDRAFT_17393</name>
</gene>
<evidence type="ECO:0000313" key="3">
    <source>
        <dbReference type="Proteomes" id="UP000054018"/>
    </source>
</evidence>
<reference evidence="2 3" key="1">
    <citation type="submission" date="2014-04" db="EMBL/GenBank/DDBJ databases">
        <authorList>
            <consortium name="DOE Joint Genome Institute"/>
            <person name="Kuo A."/>
            <person name="Kohler A."/>
            <person name="Costa M.D."/>
            <person name="Nagy L.G."/>
            <person name="Floudas D."/>
            <person name="Copeland A."/>
            <person name="Barry K.W."/>
            <person name="Cichocki N."/>
            <person name="Veneault-Fourrey C."/>
            <person name="LaButti K."/>
            <person name="Lindquist E.A."/>
            <person name="Lipzen A."/>
            <person name="Lundell T."/>
            <person name="Morin E."/>
            <person name="Murat C."/>
            <person name="Sun H."/>
            <person name="Tunlid A."/>
            <person name="Henrissat B."/>
            <person name="Grigoriev I.V."/>
            <person name="Hibbett D.S."/>
            <person name="Martin F."/>
            <person name="Nordberg H.P."/>
            <person name="Cantor M.N."/>
            <person name="Hua S.X."/>
        </authorList>
    </citation>
    <scope>NUCLEOTIDE SEQUENCE [LARGE SCALE GENOMIC DNA]</scope>
    <source>
        <strain evidence="2 3">441</strain>
    </source>
</reference>
<accession>A0A0C9YKC7</accession>
<reference evidence="3" key="2">
    <citation type="submission" date="2015-01" db="EMBL/GenBank/DDBJ databases">
        <title>Evolutionary Origins and Diversification of the Mycorrhizal Mutualists.</title>
        <authorList>
            <consortium name="DOE Joint Genome Institute"/>
            <consortium name="Mycorrhizal Genomics Consortium"/>
            <person name="Kohler A."/>
            <person name="Kuo A."/>
            <person name="Nagy L.G."/>
            <person name="Floudas D."/>
            <person name="Copeland A."/>
            <person name="Barry K.W."/>
            <person name="Cichocki N."/>
            <person name="Veneault-Fourrey C."/>
            <person name="LaButti K."/>
            <person name="Lindquist E.A."/>
            <person name="Lipzen A."/>
            <person name="Lundell T."/>
            <person name="Morin E."/>
            <person name="Murat C."/>
            <person name="Riley R."/>
            <person name="Ohm R."/>
            <person name="Sun H."/>
            <person name="Tunlid A."/>
            <person name="Henrissat B."/>
            <person name="Grigoriev I.V."/>
            <person name="Hibbett D.S."/>
            <person name="Martin F."/>
        </authorList>
    </citation>
    <scope>NUCLEOTIDE SEQUENCE [LARGE SCALE GENOMIC DNA]</scope>
    <source>
        <strain evidence="3">441</strain>
    </source>
</reference>
<evidence type="ECO:0000259" key="1">
    <source>
        <dbReference type="PROSITE" id="PS50234"/>
    </source>
</evidence>
<name>A0A0C9YKC7_9AGAM</name>
<dbReference type="InterPro" id="IPR035992">
    <property type="entry name" value="Ricin_B-like_lectins"/>
</dbReference>
<dbReference type="PANTHER" id="PTHR34706">
    <property type="entry name" value="SLR1338 PROTEIN"/>
    <property type="match status" value="1"/>
</dbReference>
<organism evidence="2 3">
    <name type="scientific">Pisolithus microcarpus 441</name>
    <dbReference type="NCBI Taxonomy" id="765257"/>
    <lineage>
        <taxon>Eukaryota</taxon>
        <taxon>Fungi</taxon>
        <taxon>Dikarya</taxon>
        <taxon>Basidiomycota</taxon>
        <taxon>Agaricomycotina</taxon>
        <taxon>Agaricomycetes</taxon>
        <taxon>Agaricomycetidae</taxon>
        <taxon>Boletales</taxon>
        <taxon>Sclerodermatineae</taxon>
        <taxon>Pisolithaceae</taxon>
        <taxon>Pisolithus</taxon>
    </lineage>
</organism>
<dbReference type="AlphaFoldDB" id="A0A0C9YKC7"/>
<dbReference type="STRING" id="765257.A0A0C9YKC7"/>
<dbReference type="EMBL" id="KN833945">
    <property type="protein sequence ID" value="KIK14314.1"/>
    <property type="molecule type" value="Genomic_DNA"/>
</dbReference>
<sequence length="854" mass="94451">MSFVDDKFLPSGNYAIINVGHNRPISFNEENECLSTSSAEYAWTISLLANKKWTIQGPSEVFVDLSPDADDGDEVASVKNPPKPHQWAIKRHSSDAQAYIIYSPSQPQLFWSLPHGSEGAILQLSTDHDSKPSLWKFKRMESRRAGDETPDLIKRFPAAPVLRPTQLDSGIKNTFLIAIPAGWLTTITSISCGHCVNLVRIRRLVKGALEKQDFVSGWDASDEAMMVDGSDSSSLAFPSAEDAYVFVVETYHSTNRARKDPRKLPGLKELSTSLRVVMTSRPNDMKRFPDFQTFTIFDETLHASGQGRTQNAIITIHASIKVAVDLNDPRKPDPGTVNDGYNEELDRPRPDHMEQLLEKYHPVFVVDDSSSMTMNGAWGKAKDAIFRLTTEVMQYDTGGIDVYFLNSLLYQDAITAPEDVVQIFGQIKPQGPSPIGARLQYVLNKIIEQLERAKSNASDYGKIKPVNIIVLTNSPPSDNPMKVIQTAAKKLHRGLHHPNAVSIQFAQLGNDTRTGQALKKLAEDPSLNMVDTVDSGTKFTPENLQKGILGGLHPSIRAEVASSSGLHCLYYRIFDKDSPIVTKRLAYLDDPYLGRIRSKWVTPPYSAGSLRLCLSAMENIDPSKTKLFATPSSNSALVDGEPISFKIGDALGISPEEPLVLFSEVTPKDGLKPGTESLHIPPDSNSRITPRLFYYGIYTESGVSASKAPINKEEVWISRLDFNLIPPPHSVASLVRLISRKEAIEGSAQLFVGEDATAPLSNDQVLTGQDRWPGSTVEDHIIFRTLIPQKCTGFPTGRFRIRTAGPEGWYWTPSWLGVYEGNVLAMWTLHPGNCQAIYALRAGYSSTYQAAQSY</sequence>
<dbReference type="InterPro" id="IPR036465">
    <property type="entry name" value="vWFA_dom_sf"/>
</dbReference>
<dbReference type="OrthoDB" id="2142040at2759"/>